<evidence type="ECO:0000256" key="4">
    <source>
        <dbReference type="ARBA" id="ARBA00023237"/>
    </source>
</evidence>
<name>A0A3B0TB10_9ZZZZ</name>
<dbReference type="NCBIfam" id="TIGR03302">
    <property type="entry name" value="OM_YfiO"/>
    <property type="match status" value="1"/>
</dbReference>
<dbReference type="GO" id="GO:1990063">
    <property type="term" value="C:Bam protein complex"/>
    <property type="evidence" value="ECO:0007669"/>
    <property type="project" value="TreeGrafter"/>
</dbReference>
<dbReference type="EMBL" id="UOEM01000086">
    <property type="protein sequence ID" value="VAW15615.1"/>
    <property type="molecule type" value="Genomic_DNA"/>
</dbReference>
<protein>
    <submittedName>
        <fullName evidence="7">Competence lipoprotein ComL, putative</fullName>
    </submittedName>
</protein>
<evidence type="ECO:0000256" key="2">
    <source>
        <dbReference type="ARBA" id="ARBA00023136"/>
    </source>
</evidence>
<gene>
    <name evidence="7" type="ORF">MNBD_ALPHA09-1428</name>
</gene>
<keyword evidence="5 7" id="KW-0449">Lipoprotein</keyword>
<dbReference type="PANTHER" id="PTHR37423">
    <property type="entry name" value="SOLUBLE LYTIC MUREIN TRANSGLYCOSYLASE-RELATED"/>
    <property type="match status" value="1"/>
</dbReference>
<keyword evidence="2" id="KW-0472">Membrane</keyword>
<evidence type="ECO:0000256" key="3">
    <source>
        <dbReference type="ARBA" id="ARBA00023139"/>
    </source>
</evidence>
<dbReference type="Gene3D" id="1.25.40.10">
    <property type="entry name" value="Tetratricopeptide repeat domain"/>
    <property type="match status" value="1"/>
</dbReference>
<keyword evidence="1" id="KW-0732">Signal</keyword>
<dbReference type="PROSITE" id="PS51257">
    <property type="entry name" value="PROKAR_LIPOPROTEIN"/>
    <property type="match status" value="1"/>
</dbReference>
<feature type="domain" description="Outer membrane lipoprotein BamD-like" evidence="6">
    <location>
        <begin position="38"/>
        <end position="233"/>
    </location>
</feature>
<accession>A0A3B0TB10</accession>
<dbReference type="GO" id="GO:0051205">
    <property type="term" value="P:protein insertion into membrane"/>
    <property type="evidence" value="ECO:0007669"/>
    <property type="project" value="TreeGrafter"/>
</dbReference>
<sequence length="278" mass="31512">MARVGFWGRRPAIIGTALILALFLTGCQTTAEDDYVEKPVGELYSKANAELKARKYKAAAKSFEEVERQHPYSEWAKKSILMSAYAYYEASEYDSAIATGKRYLGLHPGSDDAPYAQYIVATSYYEQIVDVGRDQDLTERALKELNEVVRKYPDSDYARDARLKMDLARNHLAGKEMEIGRYYLKKRAYIAAINRFKVVVEKYQTTSHIEEALARLTESYMALGVQSEAQTAAAVLGANYPGSKWYEESYVLLKSDGLAPREDQASWISRAWRSISRT</sequence>
<dbReference type="InterPro" id="IPR017689">
    <property type="entry name" value="BamD"/>
</dbReference>
<dbReference type="AlphaFoldDB" id="A0A3B0TB10"/>
<reference evidence="7" key="1">
    <citation type="submission" date="2018-06" db="EMBL/GenBank/DDBJ databases">
        <authorList>
            <person name="Zhirakovskaya E."/>
        </authorList>
    </citation>
    <scope>NUCLEOTIDE SEQUENCE</scope>
</reference>
<evidence type="ECO:0000256" key="1">
    <source>
        <dbReference type="ARBA" id="ARBA00022729"/>
    </source>
</evidence>
<dbReference type="HAMAP" id="MF_00922">
    <property type="entry name" value="OM_assembly_BamD"/>
    <property type="match status" value="1"/>
</dbReference>
<dbReference type="CDD" id="cd15830">
    <property type="entry name" value="BamD"/>
    <property type="match status" value="1"/>
</dbReference>
<dbReference type="InterPro" id="IPR039565">
    <property type="entry name" value="BamD-like"/>
</dbReference>
<dbReference type="PANTHER" id="PTHR37423:SF1">
    <property type="entry name" value="OUTER MEMBRANE PROTEIN ASSEMBLY FACTOR BAMD"/>
    <property type="match status" value="1"/>
</dbReference>
<keyword evidence="4" id="KW-0998">Cell outer membrane</keyword>
<evidence type="ECO:0000313" key="7">
    <source>
        <dbReference type="EMBL" id="VAW15615.1"/>
    </source>
</evidence>
<evidence type="ECO:0000259" key="6">
    <source>
        <dbReference type="Pfam" id="PF13525"/>
    </source>
</evidence>
<organism evidence="7">
    <name type="scientific">hydrothermal vent metagenome</name>
    <dbReference type="NCBI Taxonomy" id="652676"/>
    <lineage>
        <taxon>unclassified sequences</taxon>
        <taxon>metagenomes</taxon>
        <taxon>ecological metagenomes</taxon>
    </lineage>
</organism>
<dbReference type="SUPFAM" id="SSF48452">
    <property type="entry name" value="TPR-like"/>
    <property type="match status" value="1"/>
</dbReference>
<keyword evidence="3" id="KW-0564">Palmitate</keyword>
<proteinExistence type="inferred from homology"/>
<evidence type="ECO:0000256" key="5">
    <source>
        <dbReference type="ARBA" id="ARBA00023288"/>
    </source>
</evidence>
<dbReference type="InterPro" id="IPR011990">
    <property type="entry name" value="TPR-like_helical_dom_sf"/>
</dbReference>
<dbReference type="Pfam" id="PF13525">
    <property type="entry name" value="YfiO"/>
    <property type="match status" value="1"/>
</dbReference>